<name>A0A2P8DYC3_9ACTN</name>
<dbReference type="OrthoDB" id="3238066at2"/>
<dbReference type="RefSeq" id="WP_106538183.1">
    <property type="nucleotide sequence ID" value="NZ_PYGE01000011.1"/>
</dbReference>
<evidence type="ECO:0000313" key="2">
    <source>
        <dbReference type="EMBL" id="PSL02187.1"/>
    </source>
</evidence>
<dbReference type="Gene3D" id="3.20.20.140">
    <property type="entry name" value="Metal-dependent hydrolases"/>
    <property type="match status" value="1"/>
</dbReference>
<feature type="domain" description="Amidohydrolase 3" evidence="1">
    <location>
        <begin position="48"/>
        <end position="527"/>
    </location>
</feature>
<dbReference type="SUPFAM" id="SSF51556">
    <property type="entry name" value="Metallo-dependent hydrolases"/>
    <property type="match status" value="1"/>
</dbReference>
<dbReference type="Pfam" id="PF07969">
    <property type="entry name" value="Amidohydro_3"/>
    <property type="match status" value="1"/>
</dbReference>
<dbReference type="InterPro" id="IPR032466">
    <property type="entry name" value="Metal_Hydrolase"/>
</dbReference>
<dbReference type="Gene3D" id="3.10.310.70">
    <property type="match status" value="1"/>
</dbReference>
<dbReference type="PANTHER" id="PTHR22642">
    <property type="entry name" value="IMIDAZOLONEPROPIONASE"/>
    <property type="match status" value="1"/>
</dbReference>
<comment type="caution">
    <text evidence="2">The sequence shown here is derived from an EMBL/GenBank/DDBJ whole genome shotgun (WGS) entry which is preliminary data.</text>
</comment>
<dbReference type="SUPFAM" id="SSF51338">
    <property type="entry name" value="Composite domain of metallo-dependent hydrolases"/>
    <property type="match status" value="1"/>
</dbReference>
<gene>
    <name evidence="2" type="ORF">CLV30_111142</name>
</gene>
<evidence type="ECO:0000259" key="1">
    <source>
        <dbReference type="Pfam" id="PF07969"/>
    </source>
</evidence>
<dbReference type="EMBL" id="PYGE01000011">
    <property type="protein sequence ID" value="PSL02187.1"/>
    <property type="molecule type" value="Genomic_DNA"/>
</dbReference>
<dbReference type="CDD" id="cd01300">
    <property type="entry name" value="YtcJ_like"/>
    <property type="match status" value="1"/>
</dbReference>
<dbReference type="PANTHER" id="PTHR22642:SF2">
    <property type="entry name" value="PROTEIN LONG AFTER FAR-RED 3"/>
    <property type="match status" value="1"/>
</dbReference>
<dbReference type="Gene3D" id="2.30.40.10">
    <property type="entry name" value="Urease, subunit C, domain 1"/>
    <property type="match status" value="1"/>
</dbReference>
<sequence>MTTSTLYRNGRIYSPADPFATAMLVVDDRIAWVGPEGAADVHADDATDVVDLEDALVAPAFVDAHVHLTETGLARDGVDLTTVASVPEALDRVAEHARRRPGEAVLGFGWDEGDWPERRAPTRAELDRAGGGAPVYLARRDVHTAVVSSAVLRADRTIESADGYDDGTVRRDAHHRARHAARGSLDRTRLRALRREALRDAASRGIGAVHEMGAPHISESDDFAEVLALGREPDVPDVIGYWGGLHEVERAREFGAAGAGGDLNIDGSLGSRSARLSGDYADAPGEYGRLYLDVEEATAHVVACTRAGLQAGFHCIGDEAVRTGVTAVAEAVRQCGLAEVVACRHRLEHVEMPDPDLVAEMARLGIAASVQPGFDAAWGGPDGMYAQRLDAQRAGTLNPFASMARAGVLLAFGSDSPVTPLAGWETVRAAAQHHVREHRISARGAFSAATRGGWRAARIENAGVLAPGMLASFAVWEVPGELVVQAADERIAAWSTDPRSGVPGLPDLSPGVPLPRCRWTVVRGRTVWVE</sequence>
<accession>A0A2P8DYC3</accession>
<dbReference type="InterPro" id="IPR013108">
    <property type="entry name" value="Amidohydro_3"/>
</dbReference>
<keyword evidence="3" id="KW-1185">Reference proteome</keyword>
<evidence type="ECO:0000313" key="3">
    <source>
        <dbReference type="Proteomes" id="UP000243528"/>
    </source>
</evidence>
<dbReference type="Proteomes" id="UP000243528">
    <property type="component" value="Unassembled WGS sequence"/>
</dbReference>
<dbReference type="AlphaFoldDB" id="A0A2P8DYC3"/>
<dbReference type="GO" id="GO:0016810">
    <property type="term" value="F:hydrolase activity, acting on carbon-nitrogen (but not peptide) bonds"/>
    <property type="evidence" value="ECO:0007669"/>
    <property type="project" value="InterPro"/>
</dbReference>
<protein>
    <recommendedName>
        <fullName evidence="1">Amidohydrolase 3 domain-containing protein</fullName>
    </recommendedName>
</protein>
<reference evidence="2 3" key="1">
    <citation type="submission" date="2018-03" db="EMBL/GenBank/DDBJ databases">
        <title>Genomic Encyclopedia of Archaeal and Bacterial Type Strains, Phase II (KMG-II): from individual species to whole genera.</title>
        <authorList>
            <person name="Goeker M."/>
        </authorList>
    </citation>
    <scope>NUCLEOTIDE SEQUENCE [LARGE SCALE GENOMIC DNA]</scope>
    <source>
        <strain evidence="2 3">DSM 45211</strain>
    </source>
</reference>
<dbReference type="InterPro" id="IPR011059">
    <property type="entry name" value="Metal-dep_hydrolase_composite"/>
</dbReference>
<organism evidence="2 3">
    <name type="scientific">Haloactinopolyspora alba</name>
    <dbReference type="NCBI Taxonomy" id="648780"/>
    <lineage>
        <taxon>Bacteria</taxon>
        <taxon>Bacillati</taxon>
        <taxon>Actinomycetota</taxon>
        <taxon>Actinomycetes</taxon>
        <taxon>Jiangellales</taxon>
        <taxon>Jiangellaceae</taxon>
        <taxon>Haloactinopolyspora</taxon>
    </lineage>
</organism>
<dbReference type="InterPro" id="IPR033932">
    <property type="entry name" value="YtcJ-like"/>
</dbReference>
<proteinExistence type="predicted"/>